<comment type="subcellular location">
    <subcellularLocation>
        <location evidence="1">Membrane</location>
        <topology evidence="1">Multi-pass membrane protein</topology>
    </subcellularLocation>
</comment>
<dbReference type="PANTHER" id="PTHR32322">
    <property type="entry name" value="INNER MEMBRANE TRANSPORTER"/>
    <property type="match status" value="1"/>
</dbReference>
<feature type="transmembrane region" description="Helical" evidence="5">
    <location>
        <begin position="9"/>
        <end position="30"/>
    </location>
</feature>
<feature type="transmembrane region" description="Helical" evidence="5">
    <location>
        <begin position="182"/>
        <end position="202"/>
    </location>
</feature>
<evidence type="ECO:0000259" key="6">
    <source>
        <dbReference type="Pfam" id="PF00892"/>
    </source>
</evidence>
<dbReference type="GO" id="GO:0016020">
    <property type="term" value="C:membrane"/>
    <property type="evidence" value="ECO:0007669"/>
    <property type="project" value="UniProtKB-SubCell"/>
</dbReference>
<accession>A0A1Z9YU75</accession>
<sequence length="300" mass="33122">MAISKQNAIFTYIILVFIWASTPLAIVWSVESMPALWSMVFRFLLALPLTFFILWLFKSPLPLHRQAWLSYLAGSCSLIVSQTFTYMATAYLSSGIIALMFGLAPIIAGLIGVLWFSLRLSAVQWLGMCIALLGLGSICLFAQQSMHFSLYGIALMLMSVSVYCLSIYLVKKVNANVTPFAQATGSILCSTVMAICIVPFIWQNFPTQLPSLKSILALFYTVIMASIVAMFCYFKLVQNISATTLSLTTVLTPIIALVIGAALNHEHLALTTYAGVMVIFIGMALYFWRDISAKLRLVSK</sequence>
<reference evidence="7 8" key="1">
    <citation type="submission" date="2017-05" db="EMBL/GenBank/DDBJ databases">
        <title>Acinetobacter populi ANC 5415 (= PBJ7), whole genome shotgun sequencing project.</title>
        <authorList>
            <person name="Nemec A."/>
            <person name="Radolfova-Krizova L."/>
        </authorList>
    </citation>
    <scope>NUCLEOTIDE SEQUENCE [LARGE SCALE GENOMIC DNA]</scope>
    <source>
        <strain evidence="7 8">PBJ7</strain>
    </source>
</reference>
<proteinExistence type="predicted"/>
<evidence type="ECO:0000313" key="8">
    <source>
        <dbReference type="Proteomes" id="UP000196536"/>
    </source>
</evidence>
<dbReference type="AlphaFoldDB" id="A0A1Z9YU75"/>
<organism evidence="7 8">
    <name type="scientific">Acinetobacter populi</name>
    <dbReference type="NCBI Taxonomy" id="1582270"/>
    <lineage>
        <taxon>Bacteria</taxon>
        <taxon>Pseudomonadati</taxon>
        <taxon>Pseudomonadota</taxon>
        <taxon>Gammaproteobacteria</taxon>
        <taxon>Moraxellales</taxon>
        <taxon>Moraxellaceae</taxon>
        <taxon>Acinetobacter</taxon>
    </lineage>
</organism>
<keyword evidence="4 5" id="KW-0472">Membrane</keyword>
<name>A0A1Z9YU75_9GAMM</name>
<dbReference type="SUPFAM" id="SSF103481">
    <property type="entry name" value="Multidrug resistance efflux transporter EmrE"/>
    <property type="match status" value="2"/>
</dbReference>
<keyword evidence="3 5" id="KW-1133">Transmembrane helix</keyword>
<dbReference type="RefSeq" id="WP_087621752.1">
    <property type="nucleotide sequence ID" value="NZ_NEXX01000007.1"/>
</dbReference>
<evidence type="ECO:0000256" key="3">
    <source>
        <dbReference type="ARBA" id="ARBA00022989"/>
    </source>
</evidence>
<feature type="transmembrane region" description="Helical" evidence="5">
    <location>
        <begin position="269"/>
        <end position="288"/>
    </location>
</feature>
<keyword evidence="8" id="KW-1185">Reference proteome</keyword>
<dbReference type="OrthoDB" id="9776210at2"/>
<dbReference type="InterPro" id="IPR037185">
    <property type="entry name" value="EmrE-like"/>
</dbReference>
<dbReference type="Proteomes" id="UP000196536">
    <property type="component" value="Unassembled WGS sequence"/>
</dbReference>
<feature type="domain" description="EamA" evidence="6">
    <location>
        <begin position="8"/>
        <end position="135"/>
    </location>
</feature>
<dbReference type="EMBL" id="NEXX01000007">
    <property type="protein sequence ID" value="OUY05719.1"/>
    <property type="molecule type" value="Genomic_DNA"/>
</dbReference>
<feature type="transmembrane region" description="Helical" evidence="5">
    <location>
        <begin position="95"/>
        <end position="118"/>
    </location>
</feature>
<dbReference type="InterPro" id="IPR000620">
    <property type="entry name" value="EamA_dom"/>
</dbReference>
<feature type="transmembrane region" description="Helical" evidence="5">
    <location>
        <begin position="69"/>
        <end position="89"/>
    </location>
</feature>
<keyword evidence="2 5" id="KW-0812">Transmembrane</keyword>
<feature type="transmembrane region" description="Helical" evidence="5">
    <location>
        <begin position="214"/>
        <end position="233"/>
    </location>
</feature>
<feature type="domain" description="EamA" evidence="6">
    <location>
        <begin position="151"/>
        <end position="287"/>
    </location>
</feature>
<protein>
    <submittedName>
        <fullName evidence="7">EamA family transporter</fullName>
    </submittedName>
</protein>
<gene>
    <name evidence="7" type="ORF">CAP51_15940</name>
</gene>
<evidence type="ECO:0000256" key="5">
    <source>
        <dbReference type="SAM" id="Phobius"/>
    </source>
</evidence>
<feature type="transmembrane region" description="Helical" evidence="5">
    <location>
        <begin position="36"/>
        <end position="57"/>
    </location>
</feature>
<evidence type="ECO:0000256" key="2">
    <source>
        <dbReference type="ARBA" id="ARBA00022692"/>
    </source>
</evidence>
<feature type="transmembrane region" description="Helical" evidence="5">
    <location>
        <begin position="125"/>
        <end position="143"/>
    </location>
</feature>
<feature type="transmembrane region" description="Helical" evidence="5">
    <location>
        <begin position="149"/>
        <end position="170"/>
    </location>
</feature>
<dbReference type="InterPro" id="IPR050638">
    <property type="entry name" value="AA-Vitamin_Transporters"/>
</dbReference>
<dbReference type="PANTHER" id="PTHR32322:SF14">
    <property type="entry name" value="PROTEIN PAGO"/>
    <property type="match status" value="1"/>
</dbReference>
<evidence type="ECO:0000313" key="7">
    <source>
        <dbReference type="EMBL" id="OUY05719.1"/>
    </source>
</evidence>
<dbReference type="Pfam" id="PF00892">
    <property type="entry name" value="EamA"/>
    <property type="match status" value="2"/>
</dbReference>
<comment type="caution">
    <text evidence="7">The sequence shown here is derived from an EMBL/GenBank/DDBJ whole genome shotgun (WGS) entry which is preliminary data.</text>
</comment>
<evidence type="ECO:0000256" key="4">
    <source>
        <dbReference type="ARBA" id="ARBA00023136"/>
    </source>
</evidence>
<feature type="transmembrane region" description="Helical" evidence="5">
    <location>
        <begin position="245"/>
        <end position="263"/>
    </location>
</feature>
<evidence type="ECO:0000256" key="1">
    <source>
        <dbReference type="ARBA" id="ARBA00004141"/>
    </source>
</evidence>